<comment type="caution">
    <text evidence="2">The sequence shown here is derived from an EMBL/GenBank/DDBJ whole genome shotgun (WGS) entry which is preliminary data.</text>
</comment>
<name>A0ABN2F162_9ACTN</name>
<dbReference type="EMBL" id="BAAAMU010000013">
    <property type="protein sequence ID" value="GAA1625770.1"/>
    <property type="molecule type" value="Genomic_DNA"/>
</dbReference>
<protein>
    <recommendedName>
        <fullName evidence="1">Tn3 transposase DDE domain-containing protein</fullName>
    </recommendedName>
</protein>
<proteinExistence type="predicted"/>
<dbReference type="RefSeq" id="WP_346103886.1">
    <property type="nucleotide sequence ID" value="NZ_BAAAMU010000013.1"/>
</dbReference>
<evidence type="ECO:0000259" key="1">
    <source>
        <dbReference type="Pfam" id="PF01526"/>
    </source>
</evidence>
<dbReference type="Pfam" id="PF01526">
    <property type="entry name" value="DDE_Tnp_Tn3"/>
    <property type="match status" value="1"/>
</dbReference>
<keyword evidence="3" id="KW-1185">Reference proteome</keyword>
<evidence type="ECO:0000313" key="2">
    <source>
        <dbReference type="EMBL" id="GAA1625770.1"/>
    </source>
</evidence>
<evidence type="ECO:0000313" key="3">
    <source>
        <dbReference type="Proteomes" id="UP001500064"/>
    </source>
</evidence>
<sequence>MPGSRRYADPGTYLYTPEQWESKRAEFCQLVRKPAQAAEAIEQVKEELHQALKDLGETLANASPNDVGAVRLDEAGRLVIPPLSAEDIPAEARKLREELSGMLPFVPIASLLIELDARTGLLDCFTHAGGRKSKLSVEQKRNILAVLIAGATNLGLTRMSEACGVSYDTLAWSQEWYVREETLRKANTVLVNHRYKLELAKKFGGGTMSSSDGQRSPDELLSFIAPGHRENINFLGFIEVDIEAELAKLDDGWRPLRPTLVNESGTTFLINP</sequence>
<accession>A0ABN2F162</accession>
<organism evidence="2 3">
    <name type="scientific">Nonomuraea maheshkhaliensis</name>
    <dbReference type="NCBI Taxonomy" id="419590"/>
    <lineage>
        <taxon>Bacteria</taxon>
        <taxon>Bacillati</taxon>
        <taxon>Actinomycetota</taxon>
        <taxon>Actinomycetes</taxon>
        <taxon>Streptosporangiales</taxon>
        <taxon>Streptosporangiaceae</taxon>
        <taxon>Nonomuraea</taxon>
    </lineage>
</organism>
<feature type="domain" description="Tn3 transposase DDE" evidence="1">
    <location>
        <begin position="111"/>
        <end position="215"/>
    </location>
</feature>
<dbReference type="Proteomes" id="UP001500064">
    <property type="component" value="Unassembled WGS sequence"/>
</dbReference>
<gene>
    <name evidence="2" type="ORF">GCM10009733_023050</name>
</gene>
<dbReference type="InterPro" id="IPR002513">
    <property type="entry name" value="Tn3_Tnp_DDE_dom"/>
</dbReference>
<reference evidence="2 3" key="1">
    <citation type="journal article" date="2019" name="Int. J. Syst. Evol. Microbiol.">
        <title>The Global Catalogue of Microorganisms (GCM) 10K type strain sequencing project: providing services to taxonomists for standard genome sequencing and annotation.</title>
        <authorList>
            <consortium name="The Broad Institute Genomics Platform"/>
            <consortium name="The Broad Institute Genome Sequencing Center for Infectious Disease"/>
            <person name="Wu L."/>
            <person name="Ma J."/>
        </authorList>
    </citation>
    <scope>NUCLEOTIDE SEQUENCE [LARGE SCALE GENOMIC DNA]</scope>
    <source>
        <strain evidence="2 3">JCM 13929</strain>
    </source>
</reference>